<evidence type="ECO:0000256" key="2">
    <source>
        <dbReference type="ARBA" id="ARBA00022723"/>
    </source>
</evidence>
<dbReference type="PANTHER" id="PTHR47338">
    <property type="entry name" value="ZN(II)2CYS6 TRANSCRIPTION FACTOR (EUROFUNG)-RELATED"/>
    <property type="match status" value="1"/>
</dbReference>
<dbReference type="InterPro" id="IPR007219">
    <property type="entry name" value="XnlR_reg_dom"/>
</dbReference>
<evidence type="ECO:0000313" key="8">
    <source>
        <dbReference type="Proteomes" id="UP000654913"/>
    </source>
</evidence>
<dbReference type="KEGG" id="apuu:APUU_40082A"/>
<dbReference type="Proteomes" id="UP000654913">
    <property type="component" value="Chromosome 4"/>
</dbReference>
<evidence type="ECO:0000256" key="3">
    <source>
        <dbReference type="ARBA" id="ARBA00023015"/>
    </source>
</evidence>
<sequence length="496" mass="54867">MLPRPSGMRLGKACCYEGARFPSNTQASPLRSQQDTTPLSASTGLAETTALSRFFLDSDAYRPMSLDAIPKIAAPDEIHGLLGSQSDIDTVYLDYFSGTHRWLPILSQKEMYERACTTDLKLDAGFSLLVLSMKLSSTPIEMQDVHSSLYNAVTELSFSLENNGLLSLDLIQSLILMSIYQVAHGLYPAGFMSVSRAARLATLMGLHNRDKIQLYAKPNTWTGREGERRTWWAIMILDVFTNMKIPGLPPATPPPGTTDLLPCTEDAWDSGQVASNQPVFVDHSPVDFSLGLFANTCQAAHLLGNVARHRDRNNTDPAIDRRLYLSEAYQIHLTLVSLGLHLSQICFVGDGDIEKSHFVAIALCCCARITLYGIYGCNENSSTGGTRIVEEISMQQASIEGLYEVVEDVSRLAESILRYASVSDDARLCRLSPLFSHCLYLAISESAWFYREEKSVARAKQLQGIIEALRALGRVWRTVDGYMALLEDEGSLMSHD</sequence>
<gene>
    <name evidence="7" type="ORF">APUU_40082A</name>
</gene>
<dbReference type="OrthoDB" id="270167at2759"/>
<dbReference type="SMART" id="SM00906">
    <property type="entry name" value="Fungal_trans"/>
    <property type="match status" value="1"/>
</dbReference>
<keyword evidence="2" id="KW-0479">Metal-binding</keyword>
<keyword evidence="4" id="KW-0804">Transcription</keyword>
<proteinExistence type="predicted"/>
<keyword evidence="8" id="KW-1185">Reference proteome</keyword>
<evidence type="ECO:0000256" key="5">
    <source>
        <dbReference type="ARBA" id="ARBA00023242"/>
    </source>
</evidence>
<dbReference type="InterPro" id="IPR050815">
    <property type="entry name" value="TF_fung"/>
</dbReference>
<dbReference type="PANTHER" id="PTHR47338:SF20">
    <property type="entry name" value="ZN(II)2CYS6 TRANSCRIPTION FACTOR (EUROFUNG)"/>
    <property type="match status" value="1"/>
</dbReference>
<dbReference type="CDD" id="cd12148">
    <property type="entry name" value="fungal_TF_MHR"/>
    <property type="match status" value="1"/>
</dbReference>
<keyword evidence="5" id="KW-0539">Nucleus</keyword>
<feature type="domain" description="Xylanolytic transcriptional activator regulatory" evidence="6">
    <location>
        <begin position="190"/>
        <end position="268"/>
    </location>
</feature>
<dbReference type="GO" id="GO:0008270">
    <property type="term" value="F:zinc ion binding"/>
    <property type="evidence" value="ECO:0007669"/>
    <property type="project" value="InterPro"/>
</dbReference>
<dbReference type="Pfam" id="PF04082">
    <property type="entry name" value="Fungal_trans"/>
    <property type="match status" value="1"/>
</dbReference>
<dbReference type="GeneID" id="64973643"/>
<organism evidence="7 8">
    <name type="scientific">Aspergillus puulaauensis</name>
    <dbReference type="NCBI Taxonomy" id="1220207"/>
    <lineage>
        <taxon>Eukaryota</taxon>
        <taxon>Fungi</taxon>
        <taxon>Dikarya</taxon>
        <taxon>Ascomycota</taxon>
        <taxon>Pezizomycotina</taxon>
        <taxon>Eurotiomycetes</taxon>
        <taxon>Eurotiomycetidae</taxon>
        <taxon>Eurotiales</taxon>
        <taxon>Aspergillaceae</taxon>
        <taxon>Aspergillus</taxon>
    </lineage>
</organism>
<dbReference type="GO" id="GO:0005634">
    <property type="term" value="C:nucleus"/>
    <property type="evidence" value="ECO:0007669"/>
    <property type="project" value="UniProtKB-SubCell"/>
</dbReference>
<accession>A0A7R7XMF1</accession>
<evidence type="ECO:0000256" key="1">
    <source>
        <dbReference type="ARBA" id="ARBA00004123"/>
    </source>
</evidence>
<reference evidence="7" key="2">
    <citation type="submission" date="2021-02" db="EMBL/GenBank/DDBJ databases">
        <title>Aspergillus puulaauensis MK2 genome sequence.</title>
        <authorList>
            <person name="Futagami T."/>
            <person name="Mori K."/>
            <person name="Kadooka C."/>
            <person name="Tanaka T."/>
        </authorList>
    </citation>
    <scope>NUCLEOTIDE SEQUENCE</scope>
    <source>
        <strain evidence="7">MK2</strain>
    </source>
</reference>
<dbReference type="EMBL" id="AP024446">
    <property type="protein sequence ID" value="BCS23638.1"/>
    <property type="molecule type" value="Genomic_DNA"/>
</dbReference>
<dbReference type="RefSeq" id="XP_041555832.1">
    <property type="nucleotide sequence ID" value="XM_041703114.1"/>
</dbReference>
<keyword evidence="3" id="KW-0805">Transcription regulation</keyword>
<comment type="subcellular location">
    <subcellularLocation>
        <location evidence="1">Nucleus</location>
    </subcellularLocation>
</comment>
<name>A0A7R7XMF1_9EURO</name>
<dbReference type="GO" id="GO:0000981">
    <property type="term" value="F:DNA-binding transcription factor activity, RNA polymerase II-specific"/>
    <property type="evidence" value="ECO:0007669"/>
    <property type="project" value="InterPro"/>
</dbReference>
<protein>
    <recommendedName>
        <fullName evidence="6">Xylanolytic transcriptional activator regulatory domain-containing protein</fullName>
    </recommendedName>
</protein>
<reference evidence="7" key="1">
    <citation type="submission" date="2021-01" db="EMBL/GenBank/DDBJ databases">
        <authorList>
            <consortium name="Aspergillus puulaauensis MK2 genome sequencing consortium"/>
            <person name="Kazuki M."/>
            <person name="Futagami T."/>
        </authorList>
    </citation>
    <scope>NUCLEOTIDE SEQUENCE</scope>
    <source>
        <strain evidence="7">MK2</strain>
    </source>
</reference>
<dbReference type="AlphaFoldDB" id="A0A7R7XMF1"/>
<evidence type="ECO:0000256" key="4">
    <source>
        <dbReference type="ARBA" id="ARBA00023163"/>
    </source>
</evidence>
<dbReference type="GO" id="GO:0006351">
    <property type="term" value="P:DNA-templated transcription"/>
    <property type="evidence" value="ECO:0007669"/>
    <property type="project" value="InterPro"/>
</dbReference>
<evidence type="ECO:0000259" key="6">
    <source>
        <dbReference type="SMART" id="SM00906"/>
    </source>
</evidence>
<evidence type="ECO:0000313" key="7">
    <source>
        <dbReference type="EMBL" id="BCS23638.1"/>
    </source>
</evidence>
<dbReference type="GO" id="GO:0003677">
    <property type="term" value="F:DNA binding"/>
    <property type="evidence" value="ECO:0007669"/>
    <property type="project" value="InterPro"/>
</dbReference>